<feature type="transmembrane region" description="Helical" evidence="7">
    <location>
        <begin position="101"/>
        <end position="119"/>
    </location>
</feature>
<dbReference type="AlphaFoldDB" id="A0A399E5Q6"/>
<reference evidence="9 10" key="1">
    <citation type="submission" date="2018-08" db="EMBL/GenBank/DDBJ databases">
        <title>Meiothermus terrae DSM 26712 genome sequencing project.</title>
        <authorList>
            <person name="Da Costa M.S."/>
            <person name="Albuquerque L."/>
            <person name="Raposo P."/>
            <person name="Froufe H.J.C."/>
            <person name="Barroso C.S."/>
            <person name="Egas C."/>
        </authorList>
    </citation>
    <scope>NUCLEOTIDE SEQUENCE [LARGE SCALE GENOMIC DNA]</scope>
    <source>
        <strain evidence="9 10">DSM 26712</strain>
    </source>
</reference>
<feature type="transmembrane region" description="Helical" evidence="7">
    <location>
        <begin position="290"/>
        <end position="313"/>
    </location>
</feature>
<keyword evidence="9" id="KW-0012">Acyltransferase</keyword>
<dbReference type="Proteomes" id="UP000265715">
    <property type="component" value="Unassembled WGS sequence"/>
</dbReference>
<evidence type="ECO:0000256" key="7">
    <source>
        <dbReference type="SAM" id="Phobius"/>
    </source>
</evidence>
<keyword evidence="3" id="KW-1003">Cell membrane</keyword>
<feature type="transmembrane region" description="Helical" evidence="7">
    <location>
        <begin position="219"/>
        <end position="240"/>
    </location>
</feature>
<dbReference type="GO" id="GO:0005886">
    <property type="term" value="C:plasma membrane"/>
    <property type="evidence" value="ECO:0007669"/>
    <property type="project" value="UniProtKB-SubCell"/>
</dbReference>
<evidence type="ECO:0000313" key="9">
    <source>
        <dbReference type="EMBL" id="RIH79805.1"/>
    </source>
</evidence>
<evidence type="ECO:0000256" key="2">
    <source>
        <dbReference type="ARBA" id="ARBA00007400"/>
    </source>
</evidence>
<keyword evidence="9" id="KW-0808">Transferase</keyword>
<evidence type="ECO:0000256" key="4">
    <source>
        <dbReference type="ARBA" id="ARBA00022692"/>
    </source>
</evidence>
<dbReference type="GO" id="GO:0009246">
    <property type="term" value="P:enterobacterial common antigen biosynthetic process"/>
    <property type="evidence" value="ECO:0007669"/>
    <property type="project" value="TreeGrafter"/>
</dbReference>
<comment type="caution">
    <text evidence="9">The sequence shown here is derived from an EMBL/GenBank/DDBJ whole genome shotgun (WGS) entry which is preliminary data.</text>
</comment>
<evidence type="ECO:0000256" key="1">
    <source>
        <dbReference type="ARBA" id="ARBA00004651"/>
    </source>
</evidence>
<dbReference type="GO" id="GO:0016413">
    <property type="term" value="F:O-acetyltransferase activity"/>
    <property type="evidence" value="ECO:0007669"/>
    <property type="project" value="TreeGrafter"/>
</dbReference>
<keyword evidence="6 7" id="KW-0472">Membrane</keyword>
<dbReference type="Pfam" id="PF01757">
    <property type="entry name" value="Acyl_transf_3"/>
    <property type="match status" value="1"/>
</dbReference>
<feature type="transmembrane region" description="Helical" evidence="7">
    <location>
        <begin position="55"/>
        <end position="76"/>
    </location>
</feature>
<feature type="transmembrane region" description="Helical" evidence="7">
    <location>
        <begin position="333"/>
        <end position="353"/>
    </location>
</feature>
<feature type="transmembrane region" description="Helical" evidence="7">
    <location>
        <begin position="139"/>
        <end position="156"/>
    </location>
</feature>
<organism evidence="9 10">
    <name type="scientific">Calidithermus terrae</name>
    <dbReference type="NCBI Taxonomy" id="1408545"/>
    <lineage>
        <taxon>Bacteria</taxon>
        <taxon>Thermotogati</taxon>
        <taxon>Deinococcota</taxon>
        <taxon>Deinococci</taxon>
        <taxon>Thermales</taxon>
        <taxon>Thermaceae</taxon>
        <taxon>Calidithermus</taxon>
    </lineage>
</organism>
<dbReference type="InterPro" id="IPR002656">
    <property type="entry name" value="Acyl_transf_3_dom"/>
</dbReference>
<feature type="transmembrane region" description="Helical" evidence="7">
    <location>
        <begin position="163"/>
        <end position="182"/>
    </location>
</feature>
<evidence type="ECO:0000256" key="3">
    <source>
        <dbReference type="ARBA" id="ARBA00022475"/>
    </source>
</evidence>
<dbReference type="EMBL" id="QXDL01000241">
    <property type="protein sequence ID" value="RIH79805.1"/>
    <property type="molecule type" value="Genomic_DNA"/>
</dbReference>
<keyword evidence="5 7" id="KW-1133">Transmembrane helix</keyword>
<keyword evidence="4 7" id="KW-0812">Transmembrane</keyword>
<protein>
    <submittedName>
        <fullName evidence="9">Acyltransferase family protein</fullName>
    </submittedName>
</protein>
<proteinExistence type="inferred from homology"/>
<dbReference type="PANTHER" id="PTHR40074">
    <property type="entry name" value="O-ACETYLTRANSFERASE WECH"/>
    <property type="match status" value="1"/>
</dbReference>
<name>A0A399E5Q6_9DEIN</name>
<accession>A0A399E5Q6</accession>
<evidence type="ECO:0000256" key="5">
    <source>
        <dbReference type="ARBA" id="ARBA00022989"/>
    </source>
</evidence>
<evidence type="ECO:0000256" key="6">
    <source>
        <dbReference type="ARBA" id="ARBA00023136"/>
    </source>
</evidence>
<feature type="transmembrane region" description="Helical" evidence="7">
    <location>
        <begin position="188"/>
        <end position="207"/>
    </location>
</feature>
<dbReference type="PANTHER" id="PTHR40074:SF2">
    <property type="entry name" value="O-ACETYLTRANSFERASE WECH"/>
    <property type="match status" value="1"/>
</dbReference>
<evidence type="ECO:0000259" key="8">
    <source>
        <dbReference type="Pfam" id="PF01757"/>
    </source>
</evidence>
<comment type="subcellular location">
    <subcellularLocation>
        <location evidence="1">Cell membrane</location>
        <topology evidence="1">Multi-pass membrane protein</topology>
    </subcellularLocation>
</comment>
<feature type="transmembrane region" description="Helical" evidence="7">
    <location>
        <begin position="260"/>
        <end position="278"/>
    </location>
</feature>
<feature type="transmembrane region" description="Helical" evidence="7">
    <location>
        <begin position="21"/>
        <end position="43"/>
    </location>
</feature>
<keyword evidence="10" id="KW-1185">Reference proteome</keyword>
<sequence>MQKSFAGSRSVPAHPQRTEGYLFVDNARFLSIVCIVLLHTNWFEVDPTPSLLESAIVALRGFGILTFFVITAFLMASKMQKPQFRVLEYYRDRVNRIGKPYLVWLAILLSITFARLISLGKFRLIDIPLEIWHTTFFTAFWYIPVLLFSLAVMLLLRQHWWKPWFPAAALGASVVYGVNQYYQWFTPIHSFAFFGFLFYMWLGLWLYRNLERVQAWVLALPWWKVLAATTLGLILATAEARLLIHLGSLNPYDGLRISNQIYALICLLVILKLPWRLAPSFVDVRKDSYGIHLVQVLINTLGKSAITLALFALGLDRSFTFFDRVPDYVPNPLVRIAIWFSWFVLVYGISLWITQQIRRTRLAWIVGGG</sequence>
<dbReference type="OrthoDB" id="33988at2"/>
<feature type="domain" description="Acyltransferase 3" evidence="8">
    <location>
        <begin position="22"/>
        <end position="353"/>
    </location>
</feature>
<comment type="similarity">
    <text evidence="2">Belongs to the acyltransferase 3 family.</text>
</comment>
<evidence type="ECO:0000313" key="10">
    <source>
        <dbReference type="Proteomes" id="UP000265715"/>
    </source>
</evidence>
<dbReference type="RefSeq" id="WP_119316464.1">
    <property type="nucleotide sequence ID" value="NZ_QXDL01000241.1"/>
</dbReference>
<gene>
    <name evidence="9" type="ORF">Mterra_03574</name>
</gene>